<evidence type="ECO:0000256" key="3">
    <source>
        <dbReference type="ARBA" id="ARBA00023125"/>
    </source>
</evidence>
<dbReference type="CDD" id="cd08422">
    <property type="entry name" value="PBP2_CrgA_like"/>
    <property type="match status" value="1"/>
</dbReference>
<dbReference type="Pfam" id="PF03466">
    <property type="entry name" value="LysR_substrate"/>
    <property type="match status" value="1"/>
</dbReference>
<dbReference type="SUPFAM" id="SSF46785">
    <property type="entry name" value="Winged helix' DNA-binding domain"/>
    <property type="match status" value="1"/>
</dbReference>
<sequence length="319" mass="35011">MDRLQTMKVFLAVVDEGGFTAAARHLDMSVPTVTRFVADLESYLGTRLLQRTTRRVHPTPAGLQYAQSVRPILEAVDTAFADAQGSTEALRCELRVTTTPEFAENLIAPLLRRFQATYPGIALQVHVDATPQLTLEHYDVALLSAPEGLDANFVARRLFSAEGILCAAPHYLAQHGPLQHPSDLLQHRCLLRSSTRLRRGVLQLWQQGSDVLEAPGFEGEVEPSITINHTSSLLRMAIDGAGIAAFTHNVAAPYIAQGLLQHVLPQWITGRFALLAALPSRRHMPARTKAFLDFLTEHHNHLALPVPSLAATGPHHHST</sequence>
<dbReference type="Gene3D" id="1.10.10.10">
    <property type="entry name" value="Winged helix-like DNA-binding domain superfamily/Winged helix DNA-binding domain"/>
    <property type="match status" value="1"/>
</dbReference>
<dbReference type="InterPro" id="IPR005119">
    <property type="entry name" value="LysR_subst-bd"/>
</dbReference>
<evidence type="ECO:0000313" key="6">
    <source>
        <dbReference type="EMBL" id="MEZ2740518.1"/>
    </source>
</evidence>
<dbReference type="InterPro" id="IPR036390">
    <property type="entry name" value="WH_DNA-bd_sf"/>
</dbReference>
<evidence type="ECO:0000256" key="2">
    <source>
        <dbReference type="ARBA" id="ARBA00023015"/>
    </source>
</evidence>
<keyword evidence="2" id="KW-0805">Transcription regulation</keyword>
<dbReference type="PROSITE" id="PS50931">
    <property type="entry name" value="HTH_LYSR"/>
    <property type="match status" value="1"/>
</dbReference>
<dbReference type="Pfam" id="PF00126">
    <property type="entry name" value="HTH_1"/>
    <property type="match status" value="1"/>
</dbReference>
<dbReference type="EMBL" id="JBGJLR010000017">
    <property type="protein sequence ID" value="MEZ2740518.1"/>
    <property type="molecule type" value="Genomic_DNA"/>
</dbReference>
<gene>
    <name evidence="6" type="ORF">ACBP88_13860</name>
</gene>
<evidence type="ECO:0000259" key="5">
    <source>
        <dbReference type="PROSITE" id="PS50931"/>
    </source>
</evidence>
<evidence type="ECO:0000256" key="4">
    <source>
        <dbReference type="ARBA" id="ARBA00023163"/>
    </source>
</evidence>
<dbReference type="SUPFAM" id="SSF53850">
    <property type="entry name" value="Periplasmic binding protein-like II"/>
    <property type="match status" value="1"/>
</dbReference>
<name>A0ABV4IJG7_9BURK</name>
<comment type="caution">
    <text evidence="6">The sequence shown here is derived from an EMBL/GenBank/DDBJ whole genome shotgun (WGS) entry which is preliminary data.</text>
</comment>
<protein>
    <submittedName>
        <fullName evidence="6">LysR family transcriptional regulator</fullName>
    </submittedName>
</protein>
<keyword evidence="7" id="KW-1185">Reference proteome</keyword>
<dbReference type="Proteomes" id="UP001567350">
    <property type="component" value="Unassembled WGS sequence"/>
</dbReference>
<reference evidence="6 7" key="1">
    <citation type="submission" date="2024-08" db="EMBL/GenBank/DDBJ databases">
        <authorList>
            <person name="Feng Z."/>
            <person name="Ronholm J."/>
        </authorList>
    </citation>
    <scope>NUCLEOTIDE SEQUENCE [LARGE SCALE GENOMIC DNA]</scope>
    <source>
        <strain evidence="6 7">4-AB0-8</strain>
    </source>
</reference>
<dbReference type="Gene3D" id="3.40.190.290">
    <property type="match status" value="1"/>
</dbReference>
<keyword evidence="4" id="KW-0804">Transcription</keyword>
<proteinExistence type="inferred from homology"/>
<comment type="similarity">
    <text evidence="1">Belongs to the LysR transcriptional regulatory family.</text>
</comment>
<feature type="domain" description="HTH lysR-type" evidence="5">
    <location>
        <begin position="1"/>
        <end position="59"/>
    </location>
</feature>
<evidence type="ECO:0000313" key="7">
    <source>
        <dbReference type="Proteomes" id="UP001567350"/>
    </source>
</evidence>
<evidence type="ECO:0000256" key="1">
    <source>
        <dbReference type="ARBA" id="ARBA00009437"/>
    </source>
</evidence>
<keyword evidence="3" id="KW-0238">DNA-binding</keyword>
<dbReference type="InterPro" id="IPR058163">
    <property type="entry name" value="LysR-type_TF_proteobact-type"/>
</dbReference>
<accession>A0ABV4IJG7</accession>
<dbReference type="InterPro" id="IPR036388">
    <property type="entry name" value="WH-like_DNA-bd_sf"/>
</dbReference>
<dbReference type="PANTHER" id="PTHR30537">
    <property type="entry name" value="HTH-TYPE TRANSCRIPTIONAL REGULATOR"/>
    <property type="match status" value="1"/>
</dbReference>
<dbReference type="PANTHER" id="PTHR30537:SF35">
    <property type="entry name" value="TRANSCRIPTIONAL REGULATORY PROTEIN"/>
    <property type="match status" value="1"/>
</dbReference>
<organism evidence="6 7">
    <name type="scientific">Comamonas jiangduensis</name>
    <dbReference type="NCBI Taxonomy" id="1194168"/>
    <lineage>
        <taxon>Bacteria</taxon>
        <taxon>Pseudomonadati</taxon>
        <taxon>Pseudomonadota</taxon>
        <taxon>Betaproteobacteria</taxon>
        <taxon>Burkholderiales</taxon>
        <taxon>Comamonadaceae</taxon>
        <taxon>Comamonas</taxon>
    </lineage>
</organism>
<dbReference type="RefSeq" id="WP_370893385.1">
    <property type="nucleotide sequence ID" value="NZ_JBGJLR010000017.1"/>
</dbReference>
<dbReference type="InterPro" id="IPR000847">
    <property type="entry name" value="LysR_HTH_N"/>
</dbReference>